<evidence type="ECO:0000256" key="1">
    <source>
        <dbReference type="SAM" id="MobiDB-lite"/>
    </source>
</evidence>
<proteinExistence type="predicted"/>
<comment type="caution">
    <text evidence="2">The sequence shown here is derived from an EMBL/GenBank/DDBJ whole genome shotgun (WGS) entry which is preliminary data.</text>
</comment>
<gene>
    <name evidence="2" type="ORF">Dsin_007990</name>
</gene>
<sequence length="163" mass="18685">MRSRTIGIPNTQLCKRSLEKITSSDHPESSKETKKTLKKKKKNQTTTINHELANEEPAKTKIYLPKAIRVSPYLFTFRNTSFDSTIESASSDRFDIREANGGERGQMISDLKEERSNINGDHVNDVNSSSLDFSKIFEEYEQLLKSSEDQVNFDSFFVDSFFV</sequence>
<feature type="compositionally biased region" description="Basic and acidic residues" evidence="1">
    <location>
        <begin position="20"/>
        <end position="35"/>
    </location>
</feature>
<evidence type="ECO:0000313" key="3">
    <source>
        <dbReference type="Proteomes" id="UP001281410"/>
    </source>
</evidence>
<keyword evidence="3" id="KW-1185">Reference proteome</keyword>
<organism evidence="2 3">
    <name type="scientific">Dipteronia sinensis</name>
    <dbReference type="NCBI Taxonomy" id="43782"/>
    <lineage>
        <taxon>Eukaryota</taxon>
        <taxon>Viridiplantae</taxon>
        <taxon>Streptophyta</taxon>
        <taxon>Embryophyta</taxon>
        <taxon>Tracheophyta</taxon>
        <taxon>Spermatophyta</taxon>
        <taxon>Magnoliopsida</taxon>
        <taxon>eudicotyledons</taxon>
        <taxon>Gunneridae</taxon>
        <taxon>Pentapetalae</taxon>
        <taxon>rosids</taxon>
        <taxon>malvids</taxon>
        <taxon>Sapindales</taxon>
        <taxon>Sapindaceae</taxon>
        <taxon>Hippocastanoideae</taxon>
        <taxon>Acereae</taxon>
        <taxon>Dipteronia</taxon>
    </lineage>
</organism>
<dbReference type="Proteomes" id="UP001281410">
    <property type="component" value="Unassembled WGS sequence"/>
</dbReference>
<dbReference type="EMBL" id="JANJYJ010000002">
    <property type="protein sequence ID" value="KAK3228128.1"/>
    <property type="molecule type" value="Genomic_DNA"/>
</dbReference>
<dbReference type="AlphaFoldDB" id="A0AAE0EH04"/>
<protein>
    <submittedName>
        <fullName evidence="2">Uncharacterized protein</fullName>
    </submittedName>
</protein>
<reference evidence="2" key="1">
    <citation type="journal article" date="2023" name="Plant J.">
        <title>Genome sequences and population genomics provide insights into the demographic history, inbreeding, and mutation load of two 'living fossil' tree species of Dipteronia.</title>
        <authorList>
            <person name="Feng Y."/>
            <person name="Comes H.P."/>
            <person name="Chen J."/>
            <person name="Zhu S."/>
            <person name="Lu R."/>
            <person name="Zhang X."/>
            <person name="Li P."/>
            <person name="Qiu J."/>
            <person name="Olsen K.M."/>
            <person name="Qiu Y."/>
        </authorList>
    </citation>
    <scope>NUCLEOTIDE SEQUENCE</scope>
    <source>
        <strain evidence="2">NBL</strain>
    </source>
</reference>
<feature type="region of interest" description="Disordered" evidence="1">
    <location>
        <begin position="20"/>
        <end position="45"/>
    </location>
</feature>
<evidence type="ECO:0000313" key="2">
    <source>
        <dbReference type="EMBL" id="KAK3228128.1"/>
    </source>
</evidence>
<name>A0AAE0EH04_9ROSI</name>
<accession>A0AAE0EH04</accession>